<keyword evidence="6" id="KW-0653">Protein transport</keyword>
<protein>
    <submittedName>
        <fullName evidence="11">Peptide/nickel transport system permease protein</fullName>
    </submittedName>
</protein>
<feature type="transmembrane region" description="Helical" evidence="9">
    <location>
        <begin position="163"/>
        <end position="180"/>
    </location>
</feature>
<dbReference type="AlphaFoldDB" id="A0A1K2HZY1"/>
<evidence type="ECO:0000259" key="10">
    <source>
        <dbReference type="PROSITE" id="PS50928"/>
    </source>
</evidence>
<dbReference type="GO" id="GO:0015833">
    <property type="term" value="P:peptide transport"/>
    <property type="evidence" value="ECO:0007669"/>
    <property type="project" value="UniProtKB-KW"/>
</dbReference>
<feature type="transmembrane region" description="Helical" evidence="9">
    <location>
        <begin position="40"/>
        <end position="62"/>
    </location>
</feature>
<feature type="transmembrane region" description="Helical" evidence="9">
    <location>
        <begin position="134"/>
        <end position="157"/>
    </location>
</feature>
<keyword evidence="8 9" id="KW-0472">Membrane</keyword>
<feature type="domain" description="ABC transmembrane type-1" evidence="10">
    <location>
        <begin position="98"/>
        <end position="287"/>
    </location>
</feature>
<evidence type="ECO:0000256" key="1">
    <source>
        <dbReference type="ARBA" id="ARBA00004651"/>
    </source>
</evidence>
<proteinExistence type="inferred from homology"/>
<accession>A0A1K2HZY1</accession>
<dbReference type="InterPro" id="IPR000515">
    <property type="entry name" value="MetI-like"/>
</dbReference>
<dbReference type="SUPFAM" id="SSF161098">
    <property type="entry name" value="MetI-like"/>
    <property type="match status" value="1"/>
</dbReference>
<evidence type="ECO:0000256" key="2">
    <source>
        <dbReference type="ARBA" id="ARBA00022448"/>
    </source>
</evidence>
<keyword evidence="5" id="KW-0571">Peptide transport</keyword>
<evidence type="ECO:0000256" key="7">
    <source>
        <dbReference type="ARBA" id="ARBA00022989"/>
    </source>
</evidence>
<feature type="transmembrane region" description="Helical" evidence="9">
    <location>
        <begin position="100"/>
        <end position="122"/>
    </location>
</feature>
<sequence length="300" mass="32109">MTEEISQAPPAAPLVPAPERRRTTEFDIVRRNFLRNKGAIIGLVIISFLVFVAVFADVLAPYDPIAQTRAFLSPPNGTHWFGTDVLGRDMLSRVIHGTRISMAVGIGAVLIALVIGMAVGLLGGYFGGRIDAAVVMLIDTFMSFPGLLLAMVIAAMFGTSLPVVMLAVGLGEFTLFARLVRSAVYAERARDYVLASRSIGAGSFFIMARHVVPNIMPSIIVLVTLSIGNAILSAAALGFLGLGAQPPIPEWGNLVNVGRDYIQMAPWLIWFPGIAIMLTVLGANLLGDGLRDALDPKLRR</sequence>
<dbReference type="RefSeq" id="WP_072343991.1">
    <property type="nucleotide sequence ID" value="NZ_FPKU01000002.1"/>
</dbReference>
<dbReference type="GO" id="GO:0005886">
    <property type="term" value="C:plasma membrane"/>
    <property type="evidence" value="ECO:0007669"/>
    <property type="project" value="UniProtKB-SubCell"/>
</dbReference>
<dbReference type="PANTHER" id="PTHR43386">
    <property type="entry name" value="OLIGOPEPTIDE TRANSPORT SYSTEM PERMEASE PROTEIN APPC"/>
    <property type="match status" value="1"/>
</dbReference>
<evidence type="ECO:0000256" key="8">
    <source>
        <dbReference type="ARBA" id="ARBA00023136"/>
    </source>
</evidence>
<dbReference type="InterPro" id="IPR035906">
    <property type="entry name" value="MetI-like_sf"/>
</dbReference>
<dbReference type="GO" id="GO:0055085">
    <property type="term" value="P:transmembrane transport"/>
    <property type="evidence" value="ECO:0007669"/>
    <property type="project" value="InterPro"/>
</dbReference>
<comment type="similarity">
    <text evidence="9">Belongs to the binding-protein-dependent transport system permease family.</text>
</comment>
<reference evidence="11 12" key="1">
    <citation type="submission" date="2016-11" db="EMBL/GenBank/DDBJ databases">
        <authorList>
            <person name="Jaros S."/>
            <person name="Januszkiewicz K."/>
            <person name="Wedrychowicz H."/>
        </authorList>
    </citation>
    <scope>NUCLEOTIDE SEQUENCE [LARGE SCALE GENOMIC DNA]</scope>
    <source>
        <strain evidence="11 12">ATCC 23634</strain>
    </source>
</reference>
<evidence type="ECO:0000256" key="4">
    <source>
        <dbReference type="ARBA" id="ARBA00022692"/>
    </source>
</evidence>
<organism evidence="11 12">
    <name type="scientific">Devosia enhydra</name>
    <dbReference type="NCBI Taxonomy" id="665118"/>
    <lineage>
        <taxon>Bacteria</taxon>
        <taxon>Pseudomonadati</taxon>
        <taxon>Pseudomonadota</taxon>
        <taxon>Alphaproteobacteria</taxon>
        <taxon>Hyphomicrobiales</taxon>
        <taxon>Devosiaceae</taxon>
        <taxon>Devosia</taxon>
    </lineage>
</organism>
<keyword evidence="7 9" id="KW-1133">Transmembrane helix</keyword>
<keyword evidence="12" id="KW-1185">Reference proteome</keyword>
<evidence type="ECO:0000256" key="5">
    <source>
        <dbReference type="ARBA" id="ARBA00022856"/>
    </source>
</evidence>
<name>A0A1K2HZY1_9HYPH</name>
<dbReference type="InterPro" id="IPR050366">
    <property type="entry name" value="BP-dependent_transpt_permease"/>
</dbReference>
<dbReference type="PANTHER" id="PTHR43386:SF1">
    <property type="entry name" value="D,D-DIPEPTIDE TRANSPORT SYSTEM PERMEASE PROTEIN DDPC-RELATED"/>
    <property type="match status" value="1"/>
</dbReference>
<evidence type="ECO:0000256" key="3">
    <source>
        <dbReference type="ARBA" id="ARBA00022475"/>
    </source>
</evidence>
<comment type="subcellular location">
    <subcellularLocation>
        <location evidence="1 9">Cell membrane</location>
        <topology evidence="1 9">Multi-pass membrane protein</topology>
    </subcellularLocation>
</comment>
<dbReference type="Pfam" id="PF12911">
    <property type="entry name" value="OppC_N"/>
    <property type="match status" value="1"/>
</dbReference>
<evidence type="ECO:0000256" key="6">
    <source>
        <dbReference type="ARBA" id="ARBA00022927"/>
    </source>
</evidence>
<dbReference type="Pfam" id="PF00528">
    <property type="entry name" value="BPD_transp_1"/>
    <property type="match status" value="1"/>
</dbReference>
<keyword evidence="2 9" id="KW-0813">Transport</keyword>
<dbReference type="Gene3D" id="1.10.3720.10">
    <property type="entry name" value="MetI-like"/>
    <property type="match status" value="1"/>
</dbReference>
<feature type="transmembrane region" description="Helical" evidence="9">
    <location>
        <begin position="265"/>
        <end position="286"/>
    </location>
</feature>
<feature type="transmembrane region" description="Helical" evidence="9">
    <location>
        <begin position="218"/>
        <end position="244"/>
    </location>
</feature>
<dbReference type="CDD" id="cd06261">
    <property type="entry name" value="TM_PBP2"/>
    <property type="match status" value="1"/>
</dbReference>
<dbReference type="GO" id="GO:0015031">
    <property type="term" value="P:protein transport"/>
    <property type="evidence" value="ECO:0007669"/>
    <property type="project" value="UniProtKB-KW"/>
</dbReference>
<evidence type="ECO:0000256" key="9">
    <source>
        <dbReference type="RuleBase" id="RU363032"/>
    </source>
</evidence>
<evidence type="ECO:0000313" key="12">
    <source>
        <dbReference type="Proteomes" id="UP000183447"/>
    </source>
</evidence>
<dbReference type="PROSITE" id="PS50928">
    <property type="entry name" value="ABC_TM1"/>
    <property type="match status" value="1"/>
</dbReference>
<dbReference type="EMBL" id="FPKU01000002">
    <property type="protein sequence ID" value="SFZ85583.1"/>
    <property type="molecule type" value="Genomic_DNA"/>
</dbReference>
<keyword evidence="4 9" id="KW-0812">Transmembrane</keyword>
<evidence type="ECO:0000313" key="11">
    <source>
        <dbReference type="EMBL" id="SFZ85583.1"/>
    </source>
</evidence>
<keyword evidence="3" id="KW-1003">Cell membrane</keyword>
<dbReference type="STRING" id="665118.SAMN02983003_2748"/>
<dbReference type="InterPro" id="IPR025966">
    <property type="entry name" value="OppC_N"/>
</dbReference>
<gene>
    <name evidence="11" type="ORF">SAMN02983003_2748</name>
</gene>
<dbReference type="OrthoDB" id="9783218at2"/>
<feature type="transmembrane region" description="Helical" evidence="9">
    <location>
        <begin position="192"/>
        <end position="212"/>
    </location>
</feature>
<dbReference type="Proteomes" id="UP000183447">
    <property type="component" value="Unassembled WGS sequence"/>
</dbReference>